<dbReference type="InterPro" id="IPR043502">
    <property type="entry name" value="DNA/RNA_pol_sf"/>
</dbReference>
<dbReference type="SUPFAM" id="SSF56672">
    <property type="entry name" value="DNA/RNA polymerases"/>
    <property type="match status" value="1"/>
</dbReference>
<reference evidence="5 6" key="1">
    <citation type="submission" date="2020-02" db="EMBL/GenBank/DDBJ databases">
        <title>Characterization of phylogenetic diversity of novel bifidobacterial species isolated in Czech ZOOs.</title>
        <authorList>
            <person name="Lugli G.A."/>
            <person name="Vera N.B."/>
            <person name="Ventura M."/>
        </authorList>
    </citation>
    <scope>NUCLEOTIDE SEQUENCE [LARGE SCALE GENOMIC DNA]</scope>
    <source>
        <strain evidence="5 6">DSM 109957</strain>
    </source>
</reference>
<comment type="caution">
    <text evidence="5">The sequence shown here is derived from an EMBL/GenBank/DDBJ whole genome shotgun (WGS) entry which is preliminary data.</text>
</comment>
<dbReference type="GO" id="GO:0009432">
    <property type="term" value="P:SOS response"/>
    <property type="evidence" value="ECO:0007669"/>
    <property type="project" value="TreeGrafter"/>
</dbReference>
<comment type="similarity">
    <text evidence="1">Belongs to the DNA polymerase type-Y family.</text>
</comment>
<feature type="domain" description="UmuC" evidence="4">
    <location>
        <begin position="79"/>
        <end position="307"/>
    </location>
</feature>
<evidence type="ECO:0000259" key="4">
    <source>
        <dbReference type="PROSITE" id="PS50173"/>
    </source>
</evidence>
<dbReference type="InterPro" id="IPR050116">
    <property type="entry name" value="DNA_polymerase-Y"/>
</dbReference>
<dbReference type="InterPro" id="IPR001126">
    <property type="entry name" value="UmuC"/>
</dbReference>
<dbReference type="PROSITE" id="PS50173">
    <property type="entry name" value="UMUC"/>
    <property type="match status" value="1"/>
</dbReference>
<dbReference type="GO" id="GO:0005829">
    <property type="term" value="C:cytosol"/>
    <property type="evidence" value="ECO:0007669"/>
    <property type="project" value="TreeGrafter"/>
</dbReference>
<evidence type="ECO:0000256" key="3">
    <source>
        <dbReference type="SAM" id="MobiDB-lite"/>
    </source>
</evidence>
<dbReference type="AlphaFoldDB" id="A0A7Y0HTV6"/>
<dbReference type="Gene3D" id="1.10.150.20">
    <property type="entry name" value="5' to 3' exonuclease, C-terminal subdomain"/>
    <property type="match status" value="1"/>
</dbReference>
<dbReference type="PANTHER" id="PTHR11076:SF35">
    <property type="entry name" value="DNA REPAIR PROTEIN HOMOLOG YOBH"/>
    <property type="match status" value="1"/>
</dbReference>
<keyword evidence="6" id="KW-1185">Reference proteome</keyword>
<feature type="region of interest" description="Disordered" evidence="3">
    <location>
        <begin position="584"/>
        <end position="604"/>
    </location>
</feature>
<evidence type="ECO:0000256" key="1">
    <source>
        <dbReference type="ARBA" id="ARBA00010945"/>
    </source>
</evidence>
<dbReference type="PANTHER" id="PTHR11076">
    <property type="entry name" value="DNA REPAIR POLYMERASE UMUC / TRANSFERASE FAMILY MEMBER"/>
    <property type="match status" value="1"/>
</dbReference>
<dbReference type="GO" id="GO:0003684">
    <property type="term" value="F:damaged DNA binding"/>
    <property type="evidence" value="ECO:0007669"/>
    <property type="project" value="InterPro"/>
</dbReference>
<gene>
    <name evidence="5" type="ORF">G1C95_1286</name>
</gene>
<proteinExistence type="inferred from homology"/>
<accession>A0A7Y0HTV6</accession>
<sequence>MDGAVFYGIAPRPESNICSIFWYDSWAKNKREEVTGVAMVSGNGETGRDEQRGRDQRNGQVQRNERNERSARNERERVYIAIDLKSFYASVECVERGLDPLTTHLVVADVERTQKTICLAVSPSLKSYGIPGRARLFEVEEKVRLVNAARRLAAPGHRLVGTSCNIGELNADARLAVSYIAAKPRMRHYMNASAKVYGVYLRYAAAEDIHVYSIDEVFIDATRYLRALGMTPRQMATAIVRDIRETTGLTATAGIGTNLYLAKVAMDIVAKHEEADEYGVRVAELNERTYRERLWAHRPLTDFWRVGRGYANKLERQGLLTMGDIARCSVGRSHDYYNEDLLYRMFGVNAELLIDHAWGWEPCTIADIKHYTPDGHSISSGQVLTGPALSSTARLIAKEMADALALDLMEKGVLANRVALVIGYDTGSIEPDRLEECASEDLKAQARQAAQSYRGPVSVDYYGRKVPKPAAGSIGLGGYTVSDTRIREAVATLFDRIADPRLLVRRLTVVADDLHTAQELEAGAAGYEQLDLFAEQGEGEVGAGLGRSAGAGVGVAGTESAGHGTVGSSGSEMSIGAGSGAGAWSRSGIAASQPRGGNAVDEHQSQMIQQTLLAVKQKFGRNAVIKAMDMEEGATGQDRNHQIGGHAA</sequence>
<dbReference type="EMBL" id="JAAIII010000003">
    <property type="protein sequence ID" value="NMM94099.1"/>
    <property type="molecule type" value="Genomic_DNA"/>
</dbReference>
<feature type="compositionally biased region" description="Basic and acidic residues" evidence="3">
    <location>
        <begin position="46"/>
        <end position="72"/>
    </location>
</feature>
<dbReference type="InterPro" id="IPR043128">
    <property type="entry name" value="Rev_trsase/Diguanyl_cyclase"/>
</dbReference>
<organism evidence="5 6">
    <name type="scientific">Bifidobacterium oedipodis</name>
    <dbReference type="NCBI Taxonomy" id="2675322"/>
    <lineage>
        <taxon>Bacteria</taxon>
        <taxon>Bacillati</taxon>
        <taxon>Actinomycetota</taxon>
        <taxon>Actinomycetes</taxon>
        <taxon>Bifidobacteriales</taxon>
        <taxon>Bifidobacteriaceae</taxon>
        <taxon>Bifidobacterium</taxon>
    </lineage>
</organism>
<dbReference type="Gene3D" id="3.30.70.270">
    <property type="match status" value="1"/>
</dbReference>
<dbReference type="GO" id="GO:0003887">
    <property type="term" value="F:DNA-directed DNA polymerase activity"/>
    <property type="evidence" value="ECO:0007669"/>
    <property type="project" value="TreeGrafter"/>
</dbReference>
<evidence type="ECO:0000256" key="2">
    <source>
        <dbReference type="ARBA" id="ARBA00025589"/>
    </source>
</evidence>
<dbReference type="GO" id="GO:0042276">
    <property type="term" value="P:error-prone translesion synthesis"/>
    <property type="evidence" value="ECO:0007669"/>
    <property type="project" value="TreeGrafter"/>
</dbReference>
<dbReference type="GO" id="GO:0006281">
    <property type="term" value="P:DNA repair"/>
    <property type="evidence" value="ECO:0007669"/>
    <property type="project" value="InterPro"/>
</dbReference>
<name>A0A7Y0HTV6_9BIFI</name>
<evidence type="ECO:0000313" key="5">
    <source>
        <dbReference type="EMBL" id="NMM94099.1"/>
    </source>
</evidence>
<dbReference type="Pfam" id="PF00817">
    <property type="entry name" value="IMS"/>
    <property type="match status" value="1"/>
</dbReference>
<feature type="region of interest" description="Disordered" evidence="3">
    <location>
        <begin position="38"/>
        <end position="72"/>
    </location>
</feature>
<evidence type="ECO:0000313" key="6">
    <source>
        <dbReference type="Proteomes" id="UP000532194"/>
    </source>
</evidence>
<protein>
    <submittedName>
        <fullName evidence="5">Type VI secretion protein ImpB</fullName>
    </submittedName>
</protein>
<dbReference type="Proteomes" id="UP000532194">
    <property type="component" value="Unassembled WGS sequence"/>
</dbReference>
<comment type="function">
    <text evidence="2">Poorly processive, error-prone DNA polymerase involved in untargeted mutagenesis. Copies undamaged DNA at stalled replication forks, which arise in vivo from mismatched or misaligned primer ends. These misaligned primers can be extended by PolIV. Exhibits no 3'-5' exonuclease (proofreading) activity. May be involved in translesional synthesis, in conjunction with the beta clamp from PolIII.</text>
</comment>